<dbReference type="AlphaFoldDB" id="A0A1Y2I836"/>
<protein>
    <submittedName>
        <fullName evidence="1">Uncharacterized protein</fullName>
    </submittedName>
</protein>
<comment type="caution">
    <text evidence="1">The sequence shown here is derived from an EMBL/GenBank/DDBJ whole genome shotgun (WGS) entry which is preliminary data.</text>
</comment>
<dbReference type="EMBL" id="MCFL01000001">
    <property type="protein sequence ID" value="ORZ41682.1"/>
    <property type="molecule type" value="Genomic_DNA"/>
</dbReference>
<organism evidence="1 2">
    <name type="scientific">Catenaria anguillulae PL171</name>
    <dbReference type="NCBI Taxonomy" id="765915"/>
    <lineage>
        <taxon>Eukaryota</taxon>
        <taxon>Fungi</taxon>
        <taxon>Fungi incertae sedis</taxon>
        <taxon>Blastocladiomycota</taxon>
        <taxon>Blastocladiomycetes</taxon>
        <taxon>Blastocladiales</taxon>
        <taxon>Catenariaceae</taxon>
        <taxon>Catenaria</taxon>
    </lineage>
</organism>
<gene>
    <name evidence="1" type="ORF">BCR44DRAFT_1011702</name>
</gene>
<keyword evidence="2" id="KW-1185">Reference proteome</keyword>
<evidence type="ECO:0000313" key="2">
    <source>
        <dbReference type="Proteomes" id="UP000193411"/>
    </source>
</evidence>
<accession>A0A1Y2I836</accession>
<name>A0A1Y2I836_9FUNG</name>
<proteinExistence type="predicted"/>
<reference evidence="1 2" key="1">
    <citation type="submission" date="2016-07" db="EMBL/GenBank/DDBJ databases">
        <title>Pervasive Adenine N6-methylation of Active Genes in Fungi.</title>
        <authorList>
            <consortium name="DOE Joint Genome Institute"/>
            <person name="Mondo S.J."/>
            <person name="Dannebaum R.O."/>
            <person name="Kuo R.C."/>
            <person name="Labutti K."/>
            <person name="Haridas S."/>
            <person name="Kuo A."/>
            <person name="Salamov A."/>
            <person name="Ahrendt S.R."/>
            <person name="Lipzen A."/>
            <person name="Sullivan W."/>
            <person name="Andreopoulos W.B."/>
            <person name="Clum A."/>
            <person name="Lindquist E."/>
            <person name="Daum C."/>
            <person name="Ramamoorthy G.K."/>
            <person name="Gryganskyi A."/>
            <person name="Culley D."/>
            <person name="Magnuson J.K."/>
            <person name="James T.Y."/>
            <person name="O'Malley M.A."/>
            <person name="Stajich J.E."/>
            <person name="Spatafora J.W."/>
            <person name="Visel A."/>
            <person name="Grigoriev I.V."/>
        </authorList>
    </citation>
    <scope>NUCLEOTIDE SEQUENCE [LARGE SCALE GENOMIC DNA]</scope>
    <source>
        <strain evidence="1 2">PL171</strain>
    </source>
</reference>
<dbReference type="OrthoDB" id="379794at2759"/>
<dbReference type="Proteomes" id="UP000193411">
    <property type="component" value="Unassembled WGS sequence"/>
</dbReference>
<evidence type="ECO:0000313" key="1">
    <source>
        <dbReference type="EMBL" id="ORZ41682.1"/>
    </source>
</evidence>
<sequence>MALNAMQSTTAQDSADPVDFDQFEMDLADFFVAILGPEYDGFRTDIHDLDEAEAILMDVASDLAKSQECRDFIGKHTVFWSCVARLRNISSPSLQRLLLKVIRNACIHCPESQQSALSSLRADQLTLNLGSSAFASTPRDVALVGLAIEAATNLTSGSSTTPSSPKFGDSIDPADLAKWTLNMLLAHPTKALRLVMVWLANGILPMYPSTRQAWTAISRRTRA</sequence>